<feature type="region of interest" description="Disordered" evidence="1">
    <location>
        <begin position="1"/>
        <end position="102"/>
    </location>
</feature>
<organism evidence="2 3">
    <name type="scientific">Candidatus Spyradenecus faecavium</name>
    <dbReference type="NCBI Taxonomy" id="2840947"/>
    <lineage>
        <taxon>Bacteria</taxon>
        <taxon>Pseudomonadati</taxon>
        <taxon>Lentisphaerota</taxon>
        <taxon>Lentisphaeria</taxon>
        <taxon>Lentisphaerales</taxon>
        <taxon>Lentisphaeraceae</taxon>
        <taxon>Lentisphaeraceae incertae sedis</taxon>
        <taxon>Candidatus Spyradenecus</taxon>
    </lineage>
</organism>
<evidence type="ECO:0000313" key="3">
    <source>
        <dbReference type="Proteomes" id="UP000886845"/>
    </source>
</evidence>
<accession>A0A9D1T2Y6</accession>
<feature type="region of interest" description="Disordered" evidence="1">
    <location>
        <begin position="212"/>
        <end position="258"/>
    </location>
</feature>
<dbReference type="EMBL" id="DVOR01000045">
    <property type="protein sequence ID" value="HIV08758.1"/>
    <property type="molecule type" value="Genomic_DNA"/>
</dbReference>
<feature type="compositionally biased region" description="Basic and acidic residues" evidence="1">
    <location>
        <begin position="85"/>
        <end position="102"/>
    </location>
</feature>
<dbReference type="Proteomes" id="UP000886845">
    <property type="component" value="Unassembled WGS sequence"/>
</dbReference>
<feature type="region of interest" description="Disordered" evidence="1">
    <location>
        <begin position="154"/>
        <end position="186"/>
    </location>
</feature>
<protein>
    <submittedName>
        <fullName evidence="2">Uncharacterized protein</fullName>
    </submittedName>
</protein>
<evidence type="ECO:0000313" key="2">
    <source>
        <dbReference type="EMBL" id="HIV08758.1"/>
    </source>
</evidence>
<feature type="compositionally biased region" description="Basic residues" evidence="1">
    <location>
        <begin position="172"/>
        <end position="181"/>
    </location>
</feature>
<evidence type="ECO:0000256" key="1">
    <source>
        <dbReference type="SAM" id="MobiDB-lite"/>
    </source>
</evidence>
<feature type="compositionally biased region" description="Basic and acidic residues" evidence="1">
    <location>
        <begin position="228"/>
        <end position="240"/>
    </location>
</feature>
<feature type="compositionally biased region" description="Basic residues" evidence="1">
    <location>
        <begin position="73"/>
        <end position="84"/>
    </location>
</feature>
<feature type="compositionally biased region" description="Basic and acidic residues" evidence="1">
    <location>
        <begin position="247"/>
        <end position="258"/>
    </location>
</feature>
<reference evidence="2" key="2">
    <citation type="journal article" date="2021" name="PeerJ">
        <title>Extensive microbial diversity within the chicken gut microbiome revealed by metagenomics and culture.</title>
        <authorList>
            <person name="Gilroy R."/>
            <person name="Ravi A."/>
            <person name="Getino M."/>
            <person name="Pursley I."/>
            <person name="Horton D.L."/>
            <person name="Alikhan N.F."/>
            <person name="Baker D."/>
            <person name="Gharbi K."/>
            <person name="Hall N."/>
            <person name="Watson M."/>
            <person name="Adriaenssens E.M."/>
            <person name="Foster-Nyarko E."/>
            <person name="Jarju S."/>
            <person name="Secka A."/>
            <person name="Antonio M."/>
            <person name="Oren A."/>
            <person name="Chaudhuri R.R."/>
            <person name="La Ragione R."/>
            <person name="Hildebrand F."/>
            <person name="Pallen M.J."/>
        </authorList>
    </citation>
    <scope>NUCLEOTIDE SEQUENCE</scope>
    <source>
        <strain evidence="2">35461</strain>
    </source>
</reference>
<name>A0A9D1T2Y6_9BACT</name>
<reference evidence="2" key="1">
    <citation type="submission" date="2020-10" db="EMBL/GenBank/DDBJ databases">
        <authorList>
            <person name="Gilroy R."/>
        </authorList>
    </citation>
    <scope>NUCLEOTIDE SEQUENCE</scope>
    <source>
        <strain evidence="2">35461</strain>
    </source>
</reference>
<dbReference type="AlphaFoldDB" id="A0A9D1T2Y6"/>
<sequence length="271" mass="29948">MDPNEDEDPILDPIDPAEDGEEETADDPAEDSPEGEPDPDAAEDEPTREDEPEDPEADDEDDGDKDGDLPQGVRKRLAKVTAKRRAAEARAKAAEEEAARLRDRAEDPALYRALAERHGILPDLIGDRDAKALRDLDDATRSADALQDLLEEMEDNGDSEADVGGKTVTRAQLRKSIREHRRRADDLRERCGDLGQRLRRRTLKLIKLGLAAEQAQAKRPAKAPKAKANQDPRPAKRRGADPLGEPRAPRAESSEDRLNRLILAGIHARRG</sequence>
<comment type="caution">
    <text evidence="2">The sequence shown here is derived from an EMBL/GenBank/DDBJ whole genome shotgun (WGS) entry which is preliminary data.</text>
</comment>
<feature type="compositionally biased region" description="Acidic residues" evidence="1">
    <location>
        <begin position="1"/>
        <end position="65"/>
    </location>
</feature>
<gene>
    <name evidence="2" type="ORF">IAC79_01415</name>
</gene>
<proteinExistence type="predicted"/>